<dbReference type="PANTHER" id="PTHR33627:SF1">
    <property type="entry name" value="TRANSPOSASE"/>
    <property type="match status" value="1"/>
</dbReference>
<keyword evidence="3" id="KW-1185">Reference proteome</keyword>
<dbReference type="GO" id="GO:0003677">
    <property type="term" value="F:DNA binding"/>
    <property type="evidence" value="ECO:0007669"/>
    <property type="project" value="InterPro"/>
</dbReference>
<accession>A0AB37UDU6</accession>
<dbReference type="PANTHER" id="PTHR33627">
    <property type="entry name" value="TRANSPOSASE"/>
    <property type="match status" value="1"/>
</dbReference>
<dbReference type="GO" id="GO:0006313">
    <property type="term" value="P:DNA transposition"/>
    <property type="evidence" value="ECO:0007669"/>
    <property type="project" value="InterPro"/>
</dbReference>
<reference evidence="2 3" key="1">
    <citation type="journal article" date="2019" name="Genome Biol. Evol.">
        <title>Day and night: Metabolic profiles and evolutionary relationships of six axenic non-marine cyanobacteria.</title>
        <authorList>
            <person name="Will S.E."/>
            <person name="Henke P."/>
            <person name="Boedeker C."/>
            <person name="Huang S."/>
            <person name="Brinkmann H."/>
            <person name="Rohde M."/>
            <person name="Jarek M."/>
            <person name="Friedl T."/>
            <person name="Seufert S."/>
            <person name="Schumacher M."/>
            <person name="Overmann J."/>
            <person name="Neumann-Schaal M."/>
            <person name="Petersen J."/>
        </authorList>
    </citation>
    <scope>NUCLEOTIDE SEQUENCE [LARGE SCALE GENOMIC DNA]</scope>
    <source>
        <strain evidence="2 3">SAG 39.79</strain>
    </source>
</reference>
<name>A0AB37UDU6_9CYAN</name>
<dbReference type="InterPro" id="IPR002559">
    <property type="entry name" value="Transposase_11"/>
</dbReference>
<dbReference type="GO" id="GO:0004803">
    <property type="term" value="F:transposase activity"/>
    <property type="evidence" value="ECO:0007669"/>
    <property type="project" value="InterPro"/>
</dbReference>
<dbReference type="Proteomes" id="UP000282574">
    <property type="component" value="Unassembled WGS sequence"/>
</dbReference>
<protein>
    <recommendedName>
        <fullName evidence="1">Transposase IS4-like domain-containing protein</fullName>
    </recommendedName>
</protein>
<organism evidence="2 3">
    <name type="scientific">Chroococcidiopsis cubana SAG 39.79</name>
    <dbReference type="NCBI Taxonomy" id="388085"/>
    <lineage>
        <taxon>Bacteria</taxon>
        <taxon>Bacillati</taxon>
        <taxon>Cyanobacteriota</taxon>
        <taxon>Cyanophyceae</taxon>
        <taxon>Chroococcidiopsidales</taxon>
        <taxon>Chroococcidiopsidaceae</taxon>
        <taxon>Chroococcidiopsis</taxon>
    </lineage>
</organism>
<evidence type="ECO:0000259" key="1">
    <source>
        <dbReference type="Pfam" id="PF01609"/>
    </source>
</evidence>
<gene>
    <name evidence="2" type="ORF">DSM107010_53940</name>
</gene>
<dbReference type="Pfam" id="PF01609">
    <property type="entry name" value="DDE_Tnp_1"/>
    <property type="match status" value="1"/>
</dbReference>
<proteinExistence type="predicted"/>
<evidence type="ECO:0000313" key="2">
    <source>
        <dbReference type="EMBL" id="RUT05864.1"/>
    </source>
</evidence>
<dbReference type="EMBL" id="RSCK01000072">
    <property type="protein sequence ID" value="RUT05864.1"/>
    <property type="molecule type" value="Genomic_DNA"/>
</dbReference>
<feature type="domain" description="Transposase IS4-like" evidence="1">
    <location>
        <begin position="4"/>
        <end position="171"/>
    </location>
</feature>
<dbReference type="InterPro" id="IPR012337">
    <property type="entry name" value="RNaseH-like_sf"/>
</dbReference>
<dbReference type="AlphaFoldDB" id="A0AB37UDU6"/>
<sequence length="193" mass="21918">MSLAWVSGDTVYGNDRSLRGWLEENEQAYVLAVACTERDWIDGSTGATQVAVEQMIAELPVDSWQRLSCGQGSKGPREYDWVWIELVSRQQASWHRWLLARRSLSDPRQLAYFMVFAPKGTSMPEAVRVAGARWHIEMGFEITKNELGLDHYEVRSWRAWYRHVTLVLLAYAVLSIIRAQALVTTAQKGAATS</sequence>
<comment type="caution">
    <text evidence="2">The sequence shown here is derived from an EMBL/GenBank/DDBJ whole genome shotgun (WGS) entry which is preliminary data.</text>
</comment>
<evidence type="ECO:0000313" key="3">
    <source>
        <dbReference type="Proteomes" id="UP000282574"/>
    </source>
</evidence>
<dbReference type="SUPFAM" id="SSF53098">
    <property type="entry name" value="Ribonuclease H-like"/>
    <property type="match status" value="1"/>
</dbReference>
<dbReference type="InterPro" id="IPR039365">
    <property type="entry name" value="IS701-like"/>
</dbReference>